<evidence type="ECO:0000313" key="2">
    <source>
        <dbReference type="Proteomes" id="UP000183994"/>
    </source>
</evidence>
<dbReference type="InterPro" id="IPR007344">
    <property type="entry name" value="GrpB/CoaE"/>
</dbReference>
<dbReference type="PANTHER" id="PTHR34822:SF1">
    <property type="entry name" value="GRPB FAMILY PROTEIN"/>
    <property type="match status" value="1"/>
</dbReference>
<keyword evidence="2" id="KW-1185">Reference proteome</keyword>
<dbReference type="PANTHER" id="PTHR34822">
    <property type="entry name" value="GRPB DOMAIN PROTEIN (AFU_ORTHOLOGUE AFUA_1G01530)"/>
    <property type="match status" value="1"/>
</dbReference>
<name>A0A1M6UDT4_9BACT</name>
<gene>
    <name evidence="1" type="ORF">SAMN02745216_03875</name>
</gene>
<dbReference type="Proteomes" id="UP000183994">
    <property type="component" value="Unassembled WGS sequence"/>
</dbReference>
<dbReference type="RefSeq" id="WP_073477913.1">
    <property type="nucleotide sequence ID" value="NZ_FQZU01000030.1"/>
</dbReference>
<dbReference type="InterPro" id="IPR043519">
    <property type="entry name" value="NT_sf"/>
</dbReference>
<dbReference type="SUPFAM" id="SSF81301">
    <property type="entry name" value="Nucleotidyltransferase"/>
    <property type="match status" value="1"/>
</dbReference>
<dbReference type="Pfam" id="PF04229">
    <property type="entry name" value="GrpB"/>
    <property type="match status" value="1"/>
</dbReference>
<organism evidence="1 2">
    <name type="scientific">Desulfatibacillum alkenivorans DSM 16219</name>
    <dbReference type="NCBI Taxonomy" id="1121393"/>
    <lineage>
        <taxon>Bacteria</taxon>
        <taxon>Pseudomonadati</taxon>
        <taxon>Thermodesulfobacteriota</taxon>
        <taxon>Desulfobacteria</taxon>
        <taxon>Desulfobacterales</taxon>
        <taxon>Desulfatibacillaceae</taxon>
        <taxon>Desulfatibacillum</taxon>
    </lineage>
</organism>
<dbReference type="EMBL" id="FQZU01000030">
    <property type="protein sequence ID" value="SHK67327.1"/>
    <property type="molecule type" value="Genomic_DNA"/>
</dbReference>
<keyword evidence="1" id="KW-0808">Transferase</keyword>
<accession>A0A1M6UDT4</accession>
<dbReference type="STRING" id="1121393.SAMN02745216_03875"/>
<dbReference type="Gene3D" id="3.30.460.10">
    <property type="entry name" value="Beta Polymerase, domain 2"/>
    <property type="match status" value="1"/>
</dbReference>
<dbReference type="OrthoDB" id="9799092at2"/>
<dbReference type="AlphaFoldDB" id="A0A1M6UDT4"/>
<proteinExistence type="predicted"/>
<sequence>MTEKSLEQRIKEAVAEKIDMVPYNPEWPEMFRREAEFLQNRFPAPLIRRVEHFGSTAVPELTAKPIIDMLVEISSEKDAAREIVPVLKSLGYDYFWRPEFDKPPMYHWFIKRNEAGKRTRHIHMVEADSRLWERLLFRDYLIQFPKAAREYAALKQNLARAHPNDRIAYTRAKGEFIAEIMDKARALFA</sequence>
<dbReference type="GO" id="GO:0016740">
    <property type="term" value="F:transferase activity"/>
    <property type="evidence" value="ECO:0007669"/>
    <property type="project" value="UniProtKB-KW"/>
</dbReference>
<protein>
    <submittedName>
        <fullName evidence="1">GrpB domain, predicted nucleotidyltransferase, UPF0157 family</fullName>
    </submittedName>
</protein>
<reference evidence="2" key="1">
    <citation type="submission" date="2016-11" db="EMBL/GenBank/DDBJ databases">
        <authorList>
            <person name="Varghese N."/>
            <person name="Submissions S."/>
        </authorList>
    </citation>
    <scope>NUCLEOTIDE SEQUENCE [LARGE SCALE GENOMIC DNA]</scope>
    <source>
        <strain evidence="2">DSM 16219</strain>
    </source>
</reference>
<evidence type="ECO:0000313" key="1">
    <source>
        <dbReference type="EMBL" id="SHK67327.1"/>
    </source>
</evidence>